<dbReference type="Gene3D" id="3.80.10.10">
    <property type="entry name" value="Ribonuclease Inhibitor"/>
    <property type="match status" value="2"/>
</dbReference>
<proteinExistence type="predicted"/>
<dbReference type="OrthoDB" id="2310386at2759"/>
<evidence type="ECO:0008006" key="3">
    <source>
        <dbReference type="Google" id="ProtNLM"/>
    </source>
</evidence>
<evidence type="ECO:0000313" key="1">
    <source>
        <dbReference type="EMBL" id="EXX77958.1"/>
    </source>
</evidence>
<dbReference type="EMBL" id="JEMT01009845">
    <property type="protein sequence ID" value="EXX77958.1"/>
    <property type="molecule type" value="Genomic_DNA"/>
</dbReference>
<sequence length="406" mass="47849">MIEFPIDCFNDIVEFLEDDLNTFYSCLLVNRNWCKFFVKIYWKHIRNLDTLISCLPNDSKEILYNNGILISTSKTPLFNYASFCKYLEVYKIIDNVKEFLQNRQSTKLKNLNKDTITLSREIFKLLMCQISSLRELACAFTFINPTSINLISYPGAIDCLKNLSMLYIYSSIDPEFLYQLSKICKTIHTLRIGFNGIISNGLTDLISAQQYLRHLYMDQYKSYQNFTDIITLLERIPNSLIKFSIYGGISVIAIPLSFIARFTNLRELVFTFYSNEFYKDFNRLQYSIFPQLQSLRFSMKCPRNELLIKFLENNGKNLKELYVKGNYNYYSLNLAIIELCPNLRNLSIRINYDEFKTLELILINCQYLESIEVFGENYLSINIKDISEKVKKYSPKIKLIFSEMRN</sequence>
<reference evidence="1 2" key="1">
    <citation type="submission" date="2014-02" db="EMBL/GenBank/DDBJ databases">
        <title>Single nucleus genome sequencing reveals high similarity among nuclei of an endomycorrhizal fungus.</title>
        <authorList>
            <person name="Lin K."/>
            <person name="Geurts R."/>
            <person name="Zhang Z."/>
            <person name="Limpens E."/>
            <person name="Saunders D.G."/>
            <person name="Mu D."/>
            <person name="Pang E."/>
            <person name="Cao H."/>
            <person name="Cha H."/>
            <person name="Lin T."/>
            <person name="Zhou Q."/>
            <person name="Shang Y."/>
            <person name="Li Y."/>
            <person name="Ivanov S."/>
            <person name="Sharma T."/>
            <person name="Velzen R.V."/>
            <person name="Ruijter N.D."/>
            <person name="Aanen D.K."/>
            <person name="Win J."/>
            <person name="Kamoun S."/>
            <person name="Bisseling T."/>
            <person name="Huang S."/>
        </authorList>
    </citation>
    <scope>NUCLEOTIDE SEQUENCE [LARGE SCALE GENOMIC DNA]</scope>
    <source>
        <strain evidence="2">DAOM197198w</strain>
    </source>
</reference>
<dbReference type="HOGENOM" id="CLU_028913_0_1_1"/>
<evidence type="ECO:0000313" key="2">
    <source>
        <dbReference type="Proteomes" id="UP000022910"/>
    </source>
</evidence>
<dbReference type="AlphaFoldDB" id="A0A015NF49"/>
<dbReference type="Proteomes" id="UP000022910">
    <property type="component" value="Unassembled WGS sequence"/>
</dbReference>
<protein>
    <recommendedName>
        <fullName evidence="3">F-box domain-containing protein</fullName>
    </recommendedName>
</protein>
<accession>A0A015NF49</accession>
<gene>
    <name evidence="1" type="ORF">RirG_019140</name>
</gene>
<comment type="caution">
    <text evidence="1">The sequence shown here is derived from an EMBL/GenBank/DDBJ whole genome shotgun (WGS) entry which is preliminary data.</text>
</comment>
<keyword evidence="2" id="KW-1185">Reference proteome</keyword>
<dbReference type="SUPFAM" id="SSF52047">
    <property type="entry name" value="RNI-like"/>
    <property type="match status" value="1"/>
</dbReference>
<name>A0A015NF49_RHIIW</name>
<organism evidence="1 2">
    <name type="scientific">Rhizophagus irregularis (strain DAOM 197198w)</name>
    <name type="common">Glomus intraradices</name>
    <dbReference type="NCBI Taxonomy" id="1432141"/>
    <lineage>
        <taxon>Eukaryota</taxon>
        <taxon>Fungi</taxon>
        <taxon>Fungi incertae sedis</taxon>
        <taxon>Mucoromycota</taxon>
        <taxon>Glomeromycotina</taxon>
        <taxon>Glomeromycetes</taxon>
        <taxon>Glomerales</taxon>
        <taxon>Glomeraceae</taxon>
        <taxon>Rhizophagus</taxon>
    </lineage>
</organism>
<dbReference type="InterPro" id="IPR032675">
    <property type="entry name" value="LRR_dom_sf"/>
</dbReference>